<protein>
    <recommendedName>
        <fullName evidence="4">Secreted protein</fullName>
    </recommendedName>
</protein>
<feature type="compositionally biased region" description="Pro residues" evidence="1">
    <location>
        <begin position="73"/>
        <end position="84"/>
    </location>
</feature>
<dbReference type="Proteomes" id="UP001501204">
    <property type="component" value="Unassembled WGS sequence"/>
</dbReference>
<keyword evidence="3" id="KW-1185">Reference proteome</keyword>
<evidence type="ECO:0000313" key="2">
    <source>
        <dbReference type="EMBL" id="GAA1766733.1"/>
    </source>
</evidence>
<evidence type="ECO:0000256" key="1">
    <source>
        <dbReference type="SAM" id="MobiDB-lite"/>
    </source>
</evidence>
<organism evidence="2 3">
    <name type="scientific">Kocuria aegyptia</name>
    <dbReference type="NCBI Taxonomy" id="330943"/>
    <lineage>
        <taxon>Bacteria</taxon>
        <taxon>Bacillati</taxon>
        <taxon>Actinomycetota</taxon>
        <taxon>Actinomycetes</taxon>
        <taxon>Micrococcales</taxon>
        <taxon>Micrococcaceae</taxon>
        <taxon>Kocuria</taxon>
    </lineage>
</organism>
<dbReference type="EMBL" id="BAAAOA010000032">
    <property type="protein sequence ID" value="GAA1766733.1"/>
    <property type="molecule type" value="Genomic_DNA"/>
</dbReference>
<feature type="compositionally biased region" description="Low complexity" evidence="1">
    <location>
        <begin position="41"/>
        <end position="54"/>
    </location>
</feature>
<name>A0ABN2KUN0_9MICC</name>
<proteinExistence type="predicted"/>
<reference evidence="2 3" key="1">
    <citation type="journal article" date="2019" name="Int. J. Syst. Evol. Microbiol.">
        <title>The Global Catalogue of Microorganisms (GCM) 10K type strain sequencing project: providing services to taxonomists for standard genome sequencing and annotation.</title>
        <authorList>
            <consortium name="The Broad Institute Genomics Platform"/>
            <consortium name="The Broad Institute Genome Sequencing Center for Infectious Disease"/>
            <person name="Wu L."/>
            <person name="Ma J."/>
        </authorList>
    </citation>
    <scope>NUCLEOTIDE SEQUENCE [LARGE SCALE GENOMIC DNA]</scope>
    <source>
        <strain evidence="2 3">JCM 14735</strain>
    </source>
</reference>
<accession>A0ABN2KUN0</accession>
<evidence type="ECO:0000313" key="3">
    <source>
        <dbReference type="Proteomes" id="UP001501204"/>
    </source>
</evidence>
<sequence>MLVAVSLPAGPAATARARSFLCRLIIFSARLRPSAPPGPPRVRAAPRTRTAPPVCGRGAVRVREYSGGDPRPPRPPQETGPPCT</sequence>
<evidence type="ECO:0008006" key="4">
    <source>
        <dbReference type="Google" id="ProtNLM"/>
    </source>
</evidence>
<comment type="caution">
    <text evidence="2">The sequence shown here is derived from an EMBL/GenBank/DDBJ whole genome shotgun (WGS) entry which is preliminary data.</text>
</comment>
<feature type="region of interest" description="Disordered" evidence="1">
    <location>
        <begin position="33"/>
        <end position="84"/>
    </location>
</feature>
<gene>
    <name evidence="2" type="ORF">GCM10009767_26540</name>
</gene>